<dbReference type="GO" id="GO:0000045">
    <property type="term" value="P:autophagosome assembly"/>
    <property type="evidence" value="ECO:0007669"/>
    <property type="project" value="TreeGrafter"/>
</dbReference>
<keyword evidence="6 14" id="KW-0418">Kinase</keyword>
<dbReference type="AlphaFoldDB" id="A0A9P4LNN4"/>
<dbReference type="GO" id="GO:0004674">
    <property type="term" value="F:protein serine/threonine kinase activity"/>
    <property type="evidence" value="ECO:0007669"/>
    <property type="project" value="UniProtKB-KW"/>
</dbReference>
<evidence type="ECO:0000256" key="10">
    <source>
        <dbReference type="ARBA" id="ARBA00047899"/>
    </source>
</evidence>
<evidence type="ECO:0000256" key="5">
    <source>
        <dbReference type="ARBA" id="ARBA00022741"/>
    </source>
</evidence>
<proteinExistence type="predicted"/>
<comment type="catalytic activity">
    <reaction evidence="10">
        <text>L-threonyl-[protein] + ATP = O-phospho-L-threonyl-[protein] + ADP + H(+)</text>
        <dbReference type="Rhea" id="RHEA:46608"/>
        <dbReference type="Rhea" id="RHEA-COMP:11060"/>
        <dbReference type="Rhea" id="RHEA-COMP:11605"/>
        <dbReference type="ChEBI" id="CHEBI:15378"/>
        <dbReference type="ChEBI" id="CHEBI:30013"/>
        <dbReference type="ChEBI" id="CHEBI:30616"/>
        <dbReference type="ChEBI" id="CHEBI:61977"/>
        <dbReference type="ChEBI" id="CHEBI:456216"/>
        <dbReference type="EC" id="2.7.11.1"/>
    </reaction>
</comment>
<dbReference type="PROSITE" id="PS00107">
    <property type="entry name" value="PROTEIN_KINASE_ATP"/>
    <property type="match status" value="1"/>
</dbReference>
<evidence type="ECO:0000256" key="1">
    <source>
        <dbReference type="ARBA" id="ARBA00004623"/>
    </source>
</evidence>
<evidence type="ECO:0000256" key="9">
    <source>
        <dbReference type="ARBA" id="ARBA00030237"/>
    </source>
</evidence>
<evidence type="ECO:0000313" key="14">
    <source>
        <dbReference type="EMBL" id="KAF2032193.1"/>
    </source>
</evidence>
<dbReference type="InterPro" id="IPR000719">
    <property type="entry name" value="Prot_kinase_dom"/>
</dbReference>
<dbReference type="InterPro" id="IPR017441">
    <property type="entry name" value="Protein_kinase_ATP_BS"/>
</dbReference>
<sequence>MRAFRQRFSSPKSNIAVFEDADNEGDQWSLTSTYKLNDSNPYMDRHSCPVAPSCANQSASSLVVRRGSPTEPNAKETVHGEALRNMDLKIEHNTGSDVDLVKRMELRPTSVETHEHISMILRAVDDQLRKPMKASDFATSVFTKEEDLVLLQARLQSLLPMDYASVSPNDISEDSIAFEHTELNTIPDIFAHVPNVEYDQLEEVLKGFHSDNFVEPLPARLRRMIAKCTWRRGDHVAAFDKLSIRKEPSRQQSDPEQWNVLATALEKIMMAFEVYGSSTTQDGVTIVLRHLAILSASDHAHELFDAVRRRLADLKVGHFTHKAIEKALAVGGSPISEVGSQVLGRGAYATVESVKIGTQCYARKAITLPRHRQGRIRDAIQNEISVINALNHPHIIRVFLTYEDKTRFFIVMEPLAKCDLEAYMARHVGKPLSSRHKVMIRRWFICLANSLAFIHSKGVRHKDIKSLNILVHGDNVIFADFGSSHIFLEGDHSTSEGPSHGHTKMYCAPEVITYGKRNRSADVFSLGCVFVELAIWLYGPENFSIADWHTFREAIAYSASLDKVAEWFENQEHRTPRERYRDLIGKMLAVDPKARPTAREASEIALALFNPDLVKKKSEPCPECRLDLWVDDQDQSLSGRSVVLEPSTTASQGDNTLLVPESYLSDIWKEYQTWE</sequence>
<evidence type="ECO:0000259" key="13">
    <source>
        <dbReference type="PROSITE" id="PS50011"/>
    </source>
</evidence>
<comment type="catalytic activity">
    <reaction evidence="11">
        <text>L-seryl-[protein] + ATP = O-phospho-L-seryl-[protein] + ADP + H(+)</text>
        <dbReference type="Rhea" id="RHEA:17989"/>
        <dbReference type="Rhea" id="RHEA-COMP:9863"/>
        <dbReference type="Rhea" id="RHEA-COMP:11604"/>
        <dbReference type="ChEBI" id="CHEBI:15378"/>
        <dbReference type="ChEBI" id="CHEBI:29999"/>
        <dbReference type="ChEBI" id="CHEBI:30616"/>
        <dbReference type="ChEBI" id="CHEBI:83421"/>
        <dbReference type="ChEBI" id="CHEBI:456216"/>
        <dbReference type="EC" id="2.7.11.1"/>
    </reaction>
</comment>
<dbReference type="PROSITE" id="PS50011">
    <property type="entry name" value="PROTEIN_KINASE_DOM"/>
    <property type="match status" value="1"/>
</dbReference>
<dbReference type="GO" id="GO:0034727">
    <property type="term" value="P:piecemeal microautophagy of the nucleus"/>
    <property type="evidence" value="ECO:0007669"/>
    <property type="project" value="TreeGrafter"/>
</dbReference>
<reference evidence="14" key="1">
    <citation type="journal article" date="2020" name="Stud. Mycol.">
        <title>101 Dothideomycetes genomes: a test case for predicting lifestyles and emergence of pathogens.</title>
        <authorList>
            <person name="Haridas S."/>
            <person name="Albert R."/>
            <person name="Binder M."/>
            <person name="Bloem J."/>
            <person name="Labutti K."/>
            <person name="Salamov A."/>
            <person name="Andreopoulos B."/>
            <person name="Baker S."/>
            <person name="Barry K."/>
            <person name="Bills G."/>
            <person name="Bluhm B."/>
            <person name="Cannon C."/>
            <person name="Castanera R."/>
            <person name="Culley D."/>
            <person name="Daum C."/>
            <person name="Ezra D."/>
            <person name="Gonzalez J."/>
            <person name="Henrissat B."/>
            <person name="Kuo A."/>
            <person name="Liang C."/>
            <person name="Lipzen A."/>
            <person name="Lutzoni F."/>
            <person name="Magnuson J."/>
            <person name="Mondo S."/>
            <person name="Nolan M."/>
            <person name="Ohm R."/>
            <person name="Pangilinan J."/>
            <person name="Park H.-J."/>
            <person name="Ramirez L."/>
            <person name="Alfaro M."/>
            <person name="Sun H."/>
            <person name="Tritt A."/>
            <person name="Yoshinaga Y."/>
            <person name="Zwiers L.-H."/>
            <person name="Turgeon B."/>
            <person name="Goodwin S."/>
            <person name="Spatafora J."/>
            <person name="Crous P."/>
            <person name="Grigoriev I."/>
        </authorList>
    </citation>
    <scope>NUCLEOTIDE SEQUENCE</scope>
    <source>
        <strain evidence="14">CBS 110217</strain>
    </source>
</reference>
<evidence type="ECO:0000256" key="2">
    <source>
        <dbReference type="ARBA" id="ARBA00012513"/>
    </source>
</evidence>
<dbReference type="Pfam" id="PF00069">
    <property type="entry name" value="Pkinase"/>
    <property type="match status" value="1"/>
</dbReference>
<dbReference type="Gene3D" id="1.10.510.10">
    <property type="entry name" value="Transferase(Phosphotransferase) domain 1"/>
    <property type="match status" value="1"/>
</dbReference>
<dbReference type="PANTHER" id="PTHR24348:SF22">
    <property type="entry name" value="NON-SPECIFIC SERINE_THREONINE PROTEIN KINASE"/>
    <property type="match status" value="1"/>
</dbReference>
<dbReference type="GO" id="GO:0042594">
    <property type="term" value="P:response to starvation"/>
    <property type="evidence" value="ECO:0007669"/>
    <property type="project" value="TreeGrafter"/>
</dbReference>
<dbReference type="EC" id="2.7.11.1" evidence="2"/>
<organism evidence="14 15">
    <name type="scientific">Setomelanomma holmii</name>
    <dbReference type="NCBI Taxonomy" id="210430"/>
    <lineage>
        <taxon>Eukaryota</taxon>
        <taxon>Fungi</taxon>
        <taxon>Dikarya</taxon>
        <taxon>Ascomycota</taxon>
        <taxon>Pezizomycotina</taxon>
        <taxon>Dothideomycetes</taxon>
        <taxon>Pleosporomycetidae</taxon>
        <taxon>Pleosporales</taxon>
        <taxon>Pleosporineae</taxon>
        <taxon>Phaeosphaeriaceae</taxon>
        <taxon>Setomelanomma</taxon>
    </lineage>
</organism>
<dbReference type="SUPFAM" id="SSF56112">
    <property type="entry name" value="Protein kinase-like (PK-like)"/>
    <property type="match status" value="1"/>
</dbReference>
<name>A0A9P4LNN4_9PLEO</name>
<dbReference type="InterPro" id="IPR011009">
    <property type="entry name" value="Kinase-like_dom_sf"/>
</dbReference>
<evidence type="ECO:0000256" key="7">
    <source>
        <dbReference type="ARBA" id="ARBA00022840"/>
    </source>
</evidence>
<dbReference type="InterPro" id="IPR008271">
    <property type="entry name" value="Ser/Thr_kinase_AS"/>
</dbReference>
<gene>
    <name evidence="14" type="ORF">EK21DRAFT_110139</name>
</gene>
<dbReference type="GO" id="GO:0061709">
    <property type="term" value="P:reticulophagy"/>
    <property type="evidence" value="ECO:0007669"/>
    <property type="project" value="TreeGrafter"/>
</dbReference>
<keyword evidence="4" id="KW-0808">Transferase</keyword>
<dbReference type="GO" id="GO:0034045">
    <property type="term" value="C:phagophore assembly site membrane"/>
    <property type="evidence" value="ECO:0007669"/>
    <property type="project" value="UniProtKB-SubCell"/>
</dbReference>
<dbReference type="GO" id="GO:0000422">
    <property type="term" value="P:autophagy of mitochondrion"/>
    <property type="evidence" value="ECO:0007669"/>
    <property type="project" value="TreeGrafter"/>
</dbReference>
<dbReference type="SMART" id="SM00220">
    <property type="entry name" value="S_TKc"/>
    <property type="match status" value="1"/>
</dbReference>
<dbReference type="GO" id="GO:0005524">
    <property type="term" value="F:ATP binding"/>
    <property type="evidence" value="ECO:0007669"/>
    <property type="project" value="UniProtKB-UniRule"/>
</dbReference>
<keyword evidence="5 12" id="KW-0547">Nucleotide-binding</keyword>
<dbReference type="CDD" id="cd00180">
    <property type="entry name" value="PKc"/>
    <property type="match status" value="1"/>
</dbReference>
<evidence type="ECO:0000313" key="15">
    <source>
        <dbReference type="Proteomes" id="UP000799777"/>
    </source>
</evidence>
<evidence type="ECO:0000256" key="3">
    <source>
        <dbReference type="ARBA" id="ARBA00022527"/>
    </source>
</evidence>
<dbReference type="GO" id="GO:0005829">
    <property type="term" value="C:cytosol"/>
    <property type="evidence" value="ECO:0007669"/>
    <property type="project" value="TreeGrafter"/>
</dbReference>
<keyword evidence="8" id="KW-0072">Autophagy</keyword>
<dbReference type="GO" id="GO:0005776">
    <property type="term" value="C:autophagosome"/>
    <property type="evidence" value="ECO:0007669"/>
    <property type="project" value="TreeGrafter"/>
</dbReference>
<evidence type="ECO:0000256" key="6">
    <source>
        <dbReference type="ARBA" id="ARBA00022777"/>
    </source>
</evidence>
<dbReference type="EMBL" id="ML978174">
    <property type="protein sequence ID" value="KAF2032193.1"/>
    <property type="molecule type" value="Genomic_DNA"/>
</dbReference>
<evidence type="ECO:0000256" key="8">
    <source>
        <dbReference type="ARBA" id="ARBA00023006"/>
    </source>
</evidence>
<dbReference type="PROSITE" id="PS00108">
    <property type="entry name" value="PROTEIN_KINASE_ST"/>
    <property type="match status" value="1"/>
</dbReference>
<comment type="subcellular location">
    <subcellularLocation>
        <location evidence="1">Preautophagosomal structure membrane</location>
        <topology evidence="1">Peripheral membrane protein</topology>
    </subcellularLocation>
</comment>
<dbReference type="InterPro" id="IPR045269">
    <property type="entry name" value="Atg1-like"/>
</dbReference>
<dbReference type="GO" id="GO:0010506">
    <property type="term" value="P:regulation of autophagy"/>
    <property type="evidence" value="ECO:0007669"/>
    <property type="project" value="InterPro"/>
</dbReference>
<accession>A0A9P4LNN4</accession>
<dbReference type="Proteomes" id="UP000799777">
    <property type="component" value="Unassembled WGS sequence"/>
</dbReference>
<keyword evidence="15" id="KW-1185">Reference proteome</keyword>
<keyword evidence="3" id="KW-0723">Serine/threonine-protein kinase</keyword>
<evidence type="ECO:0000256" key="4">
    <source>
        <dbReference type="ARBA" id="ARBA00022679"/>
    </source>
</evidence>
<keyword evidence="7 12" id="KW-0067">ATP-binding</keyword>
<evidence type="ECO:0000256" key="11">
    <source>
        <dbReference type="ARBA" id="ARBA00048679"/>
    </source>
</evidence>
<dbReference type="OrthoDB" id="4062651at2759"/>
<evidence type="ECO:0000256" key="12">
    <source>
        <dbReference type="PROSITE-ProRule" id="PRU10141"/>
    </source>
</evidence>
<feature type="binding site" evidence="12">
    <location>
        <position position="364"/>
    </location>
    <ligand>
        <name>ATP</name>
        <dbReference type="ChEBI" id="CHEBI:30616"/>
    </ligand>
</feature>
<comment type="caution">
    <text evidence="14">The sequence shown here is derived from an EMBL/GenBank/DDBJ whole genome shotgun (WGS) entry which is preliminary data.</text>
</comment>
<feature type="domain" description="Protein kinase" evidence="13">
    <location>
        <begin position="337"/>
        <end position="609"/>
    </location>
</feature>
<dbReference type="Gene3D" id="3.30.200.20">
    <property type="entry name" value="Phosphorylase Kinase, domain 1"/>
    <property type="match status" value="1"/>
</dbReference>
<protein>
    <recommendedName>
        <fullName evidence="2">non-specific serine/threonine protein kinase</fullName>
        <ecNumber evidence="2">2.7.11.1</ecNumber>
    </recommendedName>
    <alternativeName>
        <fullName evidence="9">Autophagy-related protein 1</fullName>
    </alternativeName>
</protein>
<dbReference type="PANTHER" id="PTHR24348">
    <property type="entry name" value="SERINE/THREONINE-PROTEIN KINASE UNC-51-RELATED"/>
    <property type="match status" value="1"/>
</dbReference>